<protein>
    <submittedName>
        <fullName evidence="2">29160_t:CDS:1</fullName>
    </submittedName>
</protein>
<feature type="coiled-coil region" evidence="1">
    <location>
        <begin position="1"/>
        <end position="42"/>
    </location>
</feature>
<evidence type="ECO:0000313" key="2">
    <source>
        <dbReference type="EMBL" id="CAG8762290.1"/>
    </source>
</evidence>
<keyword evidence="3" id="KW-1185">Reference proteome</keyword>
<sequence>MEESKKRKEELDCEIIRLKKEKDDLIHELGDLKKEKEQLEQLNYLSLNLIADIFRDIDYSY</sequence>
<reference evidence="2 3" key="1">
    <citation type="submission" date="2021-06" db="EMBL/GenBank/DDBJ databases">
        <authorList>
            <person name="Kallberg Y."/>
            <person name="Tangrot J."/>
            <person name="Rosling A."/>
        </authorList>
    </citation>
    <scope>NUCLEOTIDE SEQUENCE [LARGE SCALE GENOMIC DNA]</scope>
    <source>
        <strain evidence="2 3">120-4 pot B 10/14</strain>
    </source>
</reference>
<evidence type="ECO:0000313" key="3">
    <source>
        <dbReference type="Proteomes" id="UP000789901"/>
    </source>
</evidence>
<gene>
    <name evidence="2" type="ORF">GMARGA_LOCUS17617</name>
</gene>
<proteinExistence type="predicted"/>
<accession>A0ABN7VE12</accession>
<dbReference type="Proteomes" id="UP000789901">
    <property type="component" value="Unassembled WGS sequence"/>
</dbReference>
<organism evidence="2 3">
    <name type="scientific">Gigaspora margarita</name>
    <dbReference type="NCBI Taxonomy" id="4874"/>
    <lineage>
        <taxon>Eukaryota</taxon>
        <taxon>Fungi</taxon>
        <taxon>Fungi incertae sedis</taxon>
        <taxon>Mucoromycota</taxon>
        <taxon>Glomeromycotina</taxon>
        <taxon>Glomeromycetes</taxon>
        <taxon>Diversisporales</taxon>
        <taxon>Gigasporaceae</taxon>
        <taxon>Gigaspora</taxon>
    </lineage>
</organism>
<keyword evidence="1" id="KW-0175">Coiled coil</keyword>
<name>A0ABN7VE12_GIGMA</name>
<evidence type="ECO:0000256" key="1">
    <source>
        <dbReference type="SAM" id="Coils"/>
    </source>
</evidence>
<comment type="caution">
    <text evidence="2">The sequence shown here is derived from an EMBL/GenBank/DDBJ whole genome shotgun (WGS) entry which is preliminary data.</text>
</comment>
<dbReference type="EMBL" id="CAJVQB010013469">
    <property type="protein sequence ID" value="CAG8762290.1"/>
    <property type="molecule type" value="Genomic_DNA"/>
</dbReference>
<feature type="non-terminal residue" evidence="2">
    <location>
        <position position="61"/>
    </location>
</feature>